<dbReference type="RefSeq" id="WP_121153782.1">
    <property type="nucleotide sequence ID" value="NZ_CP032829.1"/>
</dbReference>
<organism evidence="2 3">
    <name type="scientific">Sphingomonas paeninsulae</name>
    <dbReference type="NCBI Taxonomy" id="2319844"/>
    <lineage>
        <taxon>Bacteria</taxon>
        <taxon>Pseudomonadati</taxon>
        <taxon>Pseudomonadota</taxon>
        <taxon>Alphaproteobacteria</taxon>
        <taxon>Sphingomonadales</taxon>
        <taxon>Sphingomonadaceae</taxon>
        <taxon>Sphingomonas</taxon>
    </lineage>
</organism>
<keyword evidence="1" id="KW-0472">Membrane</keyword>
<evidence type="ECO:0000256" key="1">
    <source>
        <dbReference type="SAM" id="Phobius"/>
    </source>
</evidence>
<reference evidence="2 3" key="1">
    <citation type="submission" date="2018-09" db="EMBL/GenBank/DDBJ databases">
        <title>Sphingomonas peninsula sp. nov., isolated from fildes peninsula, Antarctic soil.</title>
        <authorList>
            <person name="Yingchao G."/>
        </authorList>
    </citation>
    <scope>NUCLEOTIDE SEQUENCE [LARGE SCALE GENOMIC DNA]</scope>
    <source>
        <strain evidence="2 3">YZ-8</strain>
    </source>
</reference>
<dbReference type="AlphaFoldDB" id="A0A494THM2"/>
<keyword evidence="1" id="KW-0812">Transmembrane</keyword>
<accession>A0A494THM2</accession>
<keyword evidence="3" id="KW-1185">Reference proteome</keyword>
<evidence type="ECO:0000313" key="2">
    <source>
        <dbReference type="EMBL" id="AYJ86964.1"/>
    </source>
</evidence>
<evidence type="ECO:0000313" key="3">
    <source>
        <dbReference type="Proteomes" id="UP000276254"/>
    </source>
</evidence>
<protein>
    <recommendedName>
        <fullName evidence="4">Transmembrane protein</fullName>
    </recommendedName>
</protein>
<feature type="transmembrane region" description="Helical" evidence="1">
    <location>
        <begin position="59"/>
        <end position="79"/>
    </location>
</feature>
<proteinExistence type="predicted"/>
<evidence type="ECO:0008006" key="4">
    <source>
        <dbReference type="Google" id="ProtNLM"/>
    </source>
</evidence>
<dbReference type="EMBL" id="CP032829">
    <property type="protein sequence ID" value="AYJ86964.1"/>
    <property type="molecule type" value="Genomic_DNA"/>
</dbReference>
<name>A0A494THM2_SPHPE</name>
<keyword evidence="1" id="KW-1133">Transmembrane helix</keyword>
<dbReference type="Proteomes" id="UP000276254">
    <property type="component" value="Chromosome"/>
</dbReference>
<sequence length="82" mass="9175">MAAQRKPSPYRESFGAPSDALSHDISDALHPMHVELARRITAGRQVEQKQWSRPARMAFIFYAAVACWGLIGLAVYMTVRSV</sequence>
<gene>
    <name evidence="2" type="ORF">D3Y57_14730</name>
</gene>
<dbReference type="KEGG" id="spha:D3Y57_14730"/>